<accession>A0ABR9NZB2</accession>
<keyword evidence="2" id="KW-1185">Reference proteome</keyword>
<dbReference type="RefSeq" id="WP_192905964.1">
    <property type="nucleotide sequence ID" value="NZ_JADBFD010000031.1"/>
</dbReference>
<comment type="caution">
    <text evidence="1">The sequence shown here is derived from an EMBL/GenBank/DDBJ whole genome shotgun (WGS) entry which is preliminary data.</text>
</comment>
<dbReference type="NCBIfam" id="TIGR04111">
    <property type="entry name" value="BcepMu_gp16"/>
    <property type="match status" value="1"/>
</dbReference>
<protein>
    <submittedName>
        <fullName evidence="1">Uncharacterized protein</fullName>
    </submittedName>
</protein>
<reference evidence="1 2" key="1">
    <citation type="submission" date="2020-10" db="EMBL/GenBank/DDBJ databases">
        <title>Investigation of anaerobic biodegradation of phenanthrene by a sulfate-dependent Geobacter anodireducens strain PheS2.</title>
        <authorList>
            <person name="Zhang Z."/>
        </authorList>
    </citation>
    <scope>NUCLEOTIDE SEQUENCE [LARGE SCALE GENOMIC DNA]</scope>
    <source>
        <strain evidence="1 2">PheS2</strain>
    </source>
</reference>
<name>A0ABR9NZB2_9BACT</name>
<proteinExistence type="predicted"/>
<dbReference type="EMBL" id="JADBFD010000031">
    <property type="protein sequence ID" value="MBE2889564.1"/>
    <property type="molecule type" value="Genomic_DNA"/>
</dbReference>
<gene>
    <name evidence="1" type="ORF">IIE05_16505</name>
</gene>
<dbReference type="Proteomes" id="UP000618926">
    <property type="component" value="Unassembled WGS sequence"/>
</dbReference>
<evidence type="ECO:0000313" key="1">
    <source>
        <dbReference type="EMBL" id="MBE2889564.1"/>
    </source>
</evidence>
<evidence type="ECO:0000313" key="2">
    <source>
        <dbReference type="Proteomes" id="UP000618926"/>
    </source>
</evidence>
<dbReference type="InterPro" id="IPR026365">
    <property type="entry name" value="BcepMu_gp16"/>
</dbReference>
<sequence length="66" mass="7397">MDKEQRKKTIQHKLVDLGETVSSWASKNGLHQKIVSDLIDGKLKGTRGVALETRRKMEAAFGEIFA</sequence>
<organism evidence="1 2">
    <name type="scientific">Geobacter anodireducens</name>
    <dbReference type="NCBI Taxonomy" id="1340425"/>
    <lineage>
        <taxon>Bacteria</taxon>
        <taxon>Pseudomonadati</taxon>
        <taxon>Thermodesulfobacteriota</taxon>
        <taxon>Desulfuromonadia</taxon>
        <taxon>Geobacterales</taxon>
        <taxon>Geobacteraceae</taxon>
        <taxon>Geobacter</taxon>
    </lineage>
</organism>